<dbReference type="Proteomes" id="UP000682733">
    <property type="component" value="Unassembled WGS sequence"/>
</dbReference>
<accession>A0A814ASL1</accession>
<protein>
    <submittedName>
        <fullName evidence="3">Uncharacterized protein</fullName>
    </submittedName>
</protein>
<gene>
    <name evidence="3" type="ORF">GPM918_LOCUS9488</name>
    <name evidence="2" type="ORF">OVA965_LOCUS2683</name>
    <name evidence="5" type="ORF">SRO942_LOCUS9489</name>
    <name evidence="4" type="ORF">TMI583_LOCUS2682</name>
</gene>
<feature type="compositionally biased region" description="Low complexity" evidence="1">
    <location>
        <begin position="23"/>
        <end position="34"/>
    </location>
</feature>
<feature type="compositionally biased region" description="Low complexity" evidence="1">
    <location>
        <begin position="85"/>
        <end position="96"/>
    </location>
</feature>
<evidence type="ECO:0000313" key="6">
    <source>
        <dbReference type="Proteomes" id="UP000663829"/>
    </source>
</evidence>
<dbReference type="EMBL" id="CAJOBA010000591">
    <property type="protein sequence ID" value="CAF3543452.1"/>
    <property type="molecule type" value="Genomic_DNA"/>
</dbReference>
<feature type="compositionally biased region" description="Polar residues" evidence="1">
    <location>
        <begin position="97"/>
        <end position="136"/>
    </location>
</feature>
<organism evidence="3 6">
    <name type="scientific">Didymodactylos carnosus</name>
    <dbReference type="NCBI Taxonomy" id="1234261"/>
    <lineage>
        <taxon>Eukaryota</taxon>
        <taxon>Metazoa</taxon>
        <taxon>Spiralia</taxon>
        <taxon>Gnathifera</taxon>
        <taxon>Rotifera</taxon>
        <taxon>Eurotatoria</taxon>
        <taxon>Bdelloidea</taxon>
        <taxon>Philodinida</taxon>
        <taxon>Philodinidae</taxon>
        <taxon>Didymodactylos</taxon>
    </lineage>
</organism>
<feature type="compositionally biased region" description="Polar residues" evidence="1">
    <location>
        <begin position="58"/>
        <end position="75"/>
    </location>
</feature>
<proteinExistence type="predicted"/>
<evidence type="ECO:0000313" key="5">
    <source>
        <dbReference type="EMBL" id="CAF3697689.1"/>
    </source>
</evidence>
<evidence type="ECO:0000256" key="1">
    <source>
        <dbReference type="SAM" id="MobiDB-lite"/>
    </source>
</evidence>
<dbReference type="EMBL" id="CAJOBC010001769">
    <property type="protein sequence ID" value="CAF3697689.1"/>
    <property type="molecule type" value="Genomic_DNA"/>
</dbReference>
<feature type="region of interest" description="Disordered" evidence="1">
    <location>
        <begin position="185"/>
        <end position="212"/>
    </location>
</feature>
<reference evidence="3" key="1">
    <citation type="submission" date="2021-02" db="EMBL/GenBank/DDBJ databases">
        <authorList>
            <person name="Nowell W R."/>
        </authorList>
    </citation>
    <scope>NUCLEOTIDE SEQUENCE</scope>
</reference>
<evidence type="ECO:0000313" key="4">
    <source>
        <dbReference type="EMBL" id="CAF3543452.1"/>
    </source>
</evidence>
<feature type="region of interest" description="Disordered" evidence="1">
    <location>
        <begin position="21"/>
        <end position="139"/>
    </location>
</feature>
<keyword evidence="6" id="KW-1185">Reference proteome</keyword>
<sequence>MSAFARSDSVRYGCLIVSRLNASSSSTSIKTPSIEATKTQTVSNTTASGKPSSSSTSDALSNKQQYAGKPQQSTGTVGGVEKNKSGSSASELPPSSTAREQSNPTKTSNESQNTEGNRPVSFPSSSKTDNPKQSPQPHEREAILNSMGGRLAILVVLGASIYGGFKVLRNNPDVKKDREHVQNEFIKDTSDNLHKNMVAEHRPKEYDPNVKK</sequence>
<name>A0A814ASL1_9BILA</name>
<dbReference type="AlphaFoldDB" id="A0A814ASL1"/>
<evidence type="ECO:0000313" key="2">
    <source>
        <dbReference type="EMBL" id="CAF0763471.1"/>
    </source>
</evidence>
<comment type="caution">
    <text evidence="3">The sequence shown here is derived from an EMBL/GenBank/DDBJ whole genome shotgun (WGS) entry which is preliminary data.</text>
</comment>
<dbReference type="EMBL" id="CAJNOK010000591">
    <property type="protein sequence ID" value="CAF0763471.1"/>
    <property type="molecule type" value="Genomic_DNA"/>
</dbReference>
<dbReference type="Proteomes" id="UP000677228">
    <property type="component" value="Unassembled WGS sequence"/>
</dbReference>
<dbReference type="Proteomes" id="UP000681722">
    <property type="component" value="Unassembled WGS sequence"/>
</dbReference>
<dbReference type="EMBL" id="CAJNOQ010001769">
    <property type="protein sequence ID" value="CAF0917802.1"/>
    <property type="molecule type" value="Genomic_DNA"/>
</dbReference>
<feature type="compositionally biased region" description="Low complexity" evidence="1">
    <location>
        <begin position="43"/>
        <end position="57"/>
    </location>
</feature>
<evidence type="ECO:0000313" key="3">
    <source>
        <dbReference type="EMBL" id="CAF0917802.1"/>
    </source>
</evidence>
<dbReference type="Proteomes" id="UP000663829">
    <property type="component" value="Unassembled WGS sequence"/>
</dbReference>